<sequence>MEITPRNATDKENKMKTRIVNLALAALVVAPCALGTQSHAMGLKLGSVKLNHGLSLKRIGSDLSLKKVEHAVHNAFDLGKHL</sequence>
<evidence type="ECO:0000313" key="2">
    <source>
        <dbReference type="Proteomes" id="UP000520814"/>
    </source>
</evidence>
<accession>A0A7W9SRM4</accession>
<dbReference type="EMBL" id="JACHGW010000003">
    <property type="protein sequence ID" value="MBB6051441.1"/>
    <property type="molecule type" value="Genomic_DNA"/>
</dbReference>
<protein>
    <submittedName>
        <fullName evidence="1">Uncharacterized protein</fullName>
    </submittedName>
</protein>
<evidence type="ECO:0000313" key="1">
    <source>
        <dbReference type="EMBL" id="MBB6051441.1"/>
    </source>
</evidence>
<proteinExistence type="predicted"/>
<reference evidence="1 2" key="1">
    <citation type="submission" date="2020-08" db="EMBL/GenBank/DDBJ databases">
        <title>Genomic Encyclopedia of Type Strains, Phase IV (KMG-IV): sequencing the most valuable type-strain genomes for metagenomic binning, comparative biology and taxonomic classification.</title>
        <authorList>
            <person name="Goeker M."/>
        </authorList>
    </citation>
    <scope>NUCLEOTIDE SEQUENCE [LARGE SCALE GENOMIC DNA]</scope>
    <source>
        <strain evidence="1 2">DSM 23562</strain>
    </source>
</reference>
<comment type="caution">
    <text evidence="1">The sequence shown here is derived from an EMBL/GenBank/DDBJ whole genome shotgun (WGS) entry which is preliminary data.</text>
</comment>
<organism evidence="1 2">
    <name type="scientific">Armatimonas rosea</name>
    <dbReference type="NCBI Taxonomy" id="685828"/>
    <lineage>
        <taxon>Bacteria</taxon>
        <taxon>Bacillati</taxon>
        <taxon>Armatimonadota</taxon>
        <taxon>Armatimonadia</taxon>
        <taxon>Armatimonadales</taxon>
        <taxon>Armatimonadaceae</taxon>
        <taxon>Armatimonas</taxon>
    </lineage>
</organism>
<keyword evidence="2" id="KW-1185">Reference proteome</keyword>
<name>A0A7W9SRM4_ARMRO</name>
<dbReference type="AlphaFoldDB" id="A0A7W9SRM4"/>
<dbReference type="Proteomes" id="UP000520814">
    <property type="component" value="Unassembled WGS sequence"/>
</dbReference>
<dbReference type="RefSeq" id="WP_184198400.1">
    <property type="nucleotide sequence ID" value="NZ_JACHGW010000003.1"/>
</dbReference>
<gene>
    <name evidence="1" type="ORF">HNQ39_003251</name>
</gene>